<dbReference type="InterPro" id="IPR014030">
    <property type="entry name" value="Ketoacyl_synth_N"/>
</dbReference>
<dbReference type="Pfam" id="PF00550">
    <property type="entry name" value="PP-binding"/>
    <property type="match status" value="1"/>
</dbReference>
<dbReference type="InterPro" id="IPR016039">
    <property type="entry name" value="Thiolase-like"/>
</dbReference>
<dbReference type="EMBL" id="BAAABW010000013">
    <property type="protein sequence ID" value="GAA0346602.1"/>
    <property type="molecule type" value="Genomic_DNA"/>
</dbReference>
<dbReference type="InterPro" id="IPR020841">
    <property type="entry name" value="PKS_Beta-ketoAc_synthase_dom"/>
</dbReference>
<reference evidence="11 12" key="1">
    <citation type="journal article" date="2019" name="Int. J. Syst. Evol. Microbiol.">
        <title>The Global Catalogue of Microorganisms (GCM) 10K type strain sequencing project: providing services to taxonomists for standard genome sequencing and annotation.</title>
        <authorList>
            <consortium name="The Broad Institute Genomics Platform"/>
            <consortium name="The Broad Institute Genome Sequencing Center for Infectious Disease"/>
            <person name="Wu L."/>
            <person name="Ma J."/>
        </authorList>
    </citation>
    <scope>NUCLEOTIDE SEQUENCE [LARGE SCALE GENOMIC DNA]</scope>
    <source>
        <strain evidence="11 12">JCM 4565</strain>
    </source>
</reference>
<dbReference type="Pfam" id="PF14765">
    <property type="entry name" value="PS-DH"/>
    <property type="match status" value="1"/>
</dbReference>
<dbReference type="Gene3D" id="3.10.129.110">
    <property type="entry name" value="Polyketide synthase dehydratase"/>
    <property type="match status" value="1"/>
</dbReference>
<dbReference type="Pfam" id="PF00698">
    <property type="entry name" value="Acyl_transf_1"/>
    <property type="match status" value="1"/>
</dbReference>
<dbReference type="SUPFAM" id="SSF55048">
    <property type="entry name" value="Probable ACP-binding domain of malonyl-CoA ACP transacylase"/>
    <property type="match status" value="1"/>
</dbReference>
<keyword evidence="4" id="KW-0808">Transferase</keyword>
<dbReference type="Pfam" id="PF00109">
    <property type="entry name" value="ketoacyl-synt"/>
    <property type="match status" value="1"/>
</dbReference>
<dbReference type="Gene3D" id="3.40.366.10">
    <property type="entry name" value="Malonyl-Coenzyme A Acyl Carrier Protein, domain 2"/>
    <property type="match status" value="1"/>
</dbReference>
<evidence type="ECO:0000256" key="1">
    <source>
        <dbReference type="ARBA" id="ARBA00004792"/>
    </source>
</evidence>
<evidence type="ECO:0000256" key="4">
    <source>
        <dbReference type="ARBA" id="ARBA00022679"/>
    </source>
</evidence>
<keyword evidence="12" id="KW-1185">Reference proteome</keyword>
<name>A0ABN0WTX2_9ACTN</name>
<protein>
    <recommendedName>
        <fullName evidence="13">Polyketide synthase</fullName>
    </recommendedName>
</protein>
<feature type="active site" description="Proton donor; for dehydratase activity" evidence="6">
    <location>
        <position position="1101"/>
    </location>
</feature>
<gene>
    <name evidence="11" type="ORF">GCM10010319_23890</name>
</gene>
<evidence type="ECO:0000259" key="8">
    <source>
        <dbReference type="PROSITE" id="PS50075"/>
    </source>
</evidence>
<dbReference type="InterPro" id="IPR009081">
    <property type="entry name" value="PP-bd_ACP"/>
</dbReference>
<dbReference type="InterPro" id="IPR014043">
    <property type="entry name" value="Acyl_transferase_dom"/>
</dbReference>
<dbReference type="InterPro" id="IPR001227">
    <property type="entry name" value="Ac_transferase_dom_sf"/>
</dbReference>
<dbReference type="PANTHER" id="PTHR43775">
    <property type="entry name" value="FATTY ACID SYNTHASE"/>
    <property type="match status" value="1"/>
</dbReference>
<feature type="active site" description="Proton acceptor; for dehydratase activity" evidence="6">
    <location>
        <position position="931"/>
    </location>
</feature>
<dbReference type="SUPFAM" id="SSF52151">
    <property type="entry name" value="FabD/lysophospholipase-like"/>
    <property type="match status" value="1"/>
</dbReference>
<evidence type="ECO:0000313" key="11">
    <source>
        <dbReference type="EMBL" id="GAA0346602.1"/>
    </source>
</evidence>
<feature type="domain" description="PKS/mFAS DH" evidence="10">
    <location>
        <begin position="892"/>
        <end position="1185"/>
    </location>
</feature>
<dbReference type="InterPro" id="IPR049552">
    <property type="entry name" value="PKS_DH_N"/>
</dbReference>
<evidence type="ECO:0000256" key="2">
    <source>
        <dbReference type="ARBA" id="ARBA00022450"/>
    </source>
</evidence>
<dbReference type="InterPro" id="IPR016036">
    <property type="entry name" value="Malonyl_transacylase_ACP-bd"/>
</dbReference>
<sequence>MDAEPIALVGIGCTLPGKVHGLEDMHTVLREGRDCVEEIPPSRWDVDALYDPDPLAAGKTYVRHGGFVDEVDRFDAAFFGISDAEAVRMDPQQRVLLQTVWHALEHAGQDPDEIRGSSTGVFVAMMNNNNYALLKRDLGGLASLTAYDTMADEMSISAGRIAHFLDLKGPCLAVDTACSGSLTALHLARQSILTGECDSAIVAGVNLILAPDVHISFCKLGLFSRGGQCRAFDAKADGYVRSEGCVAALVRRQSFAEERGDPILASVVGTAVNHDGRTPALTAPNGRTQEQVIRSVLSRTGVDPAQVGYVEAHGTGTPVGDPIEMNAIAGTYGRGRTAERPLYVGSGKSNFGHTEAAAGLLGVVKAALSLHHETIYPSIHLDRLNPRIDLTGAAVEIPAEPVPWPRGDVPRLAGVNSFGYSGINAHAILREAPQPRHSAGDTVRPRPAELLVLSAKSPESLDALAGRWAEYLSRSVQEALPAAVFTAAAGRAAHRHRLAVTGKGAVGIAGDLRLWRTRRTPASVSSGHPARPAKTAFVFSGQGVQYPGMARELYGSEPVFAAAVDRCAEVLAAELPVPLRRLLFEEGPAEALDDTQLAQSALFAVEYALAAQLRSWGVVPDAVIGHSIGEIAAACVAGMLSLEDAARFSALRGRLMGELPRDGVMLAVTADLETVQEWVSGREADISVAAVNGPHAVVVSGRTEAVEEVARLAGAAGVRTARLRTSHAFHSPLMEAVLPELGKAAAGLCPAAPAVPVLSNVTGEALTGAEGPEYWSQQVRRPVRFHDGMRAVAALGVTVVVEIGPHPALRAYIPEAFGTTGVTVVPTLLRDGHDVRNLLAAAGALFTSGAAVDLPALYRGPRHRRTPSAPQYPFRKDRYWVMPEPDIGRGEPEQLSPRREFTPPAALEGPRPAARSVHRQEVRPGTPWADHRILGSTVFPATGYLDLAVNAYASVNGHGSAPVELADVGFVRPLLLAPARSSALQVDLEGDGPAAEGRFRFTVAGADGAPRYCRGRVGPAPRQGRSGTRPEELRAAMPTALAPGRLYGLLREDGMEYGASFSTVREVWLDEAGGQALGRITAAPDGASRVGHEHRFATMLDGCLHLTAAAARGGAVRGTFIPVGVGRMVLCGPLPDQVWGHVRLLRPEGGGSAFTARLRVLDDAGSVLAELEDVEFRRVASLTDTSAVPAPPAGPRSREDGGSRQELRERVEALPVGERRQAVIGWLTDEIADTLGRMSAELEVDLDHLDPSLALLEIGLDSLSITELQRRIQEKLDFRFQAMEALEYQSIDELAEYLLQRVILAEPAGARTDS</sequence>
<dbReference type="Gene3D" id="3.30.70.3290">
    <property type="match status" value="1"/>
</dbReference>
<evidence type="ECO:0000256" key="5">
    <source>
        <dbReference type="ARBA" id="ARBA00023194"/>
    </source>
</evidence>
<dbReference type="SUPFAM" id="SSF47336">
    <property type="entry name" value="ACP-like"/>
    <property type="match status" value="1"/>
</dbReference>
<dbReference type="InterPro" id="IPR036736">
    <property type="entry name" value="ACP-like_sf"/>
</dbReference>
<dbReference type="Gene3D" id="3.40.47.10">
    <property type="match status" value="1"/>
</dbReference>
<dbReference type="SUPFAM" id="SSF53901">
    <property type="entry name" value="Thiolase-like"/>
    <property type="match status" value="1"/>
</dbReference>
<evidence type="ECO:0008006" key="13">
    <source>
        <dbReference type="Google" id="ProtNLM"/>
    </source>
</evidence>
<evidence type="ECO:0000313" key="12">
    <source>
        <dbReference type="Proteomes" id="UP001500063"/>
    </source>
</evidence>
<dbReference type="InterPro" id="IPR049551">
    <property type="entry name" value="PKS_DH_C"/>
</dbReference>
<organism evidence="11 12">
    <name type="scientific">Streptomyces blastmyceticus</name>
    <dbReference type="NCBI Taxonomy" id="68180"/>
    <lineage>
        <taxon>Bacteria</taxon>
        <taxon>Bacillati</taxon>
        <taxon>Actinomycetota</taxon>
        <taxon>Actinomycetes</taxon>
        <taxon>Kitasatosporales</taxon>
        <taxon>Streptomycetaceae</taxon>
        <taxon>Streptomyces</taxon>
    </lineage>
</organism>
<dbReference type="PROSITE" id="PS50075">
    <property type="entry name" value="CARRIER"/>
    <property type="match status" value="1"/>
</dbReference>
<evidence type="ECO:0000256" key="3">
    <source>
        <dbReference type="ARBA" id="ARBA00022553"/>
    </source>
</evidence>
<dbReference type="SMART" id="SM00825">
    <property type="entry name" value="PKS_KS"/>
    <property type="match status" value="1"/>
</dbReference>
<dbReference type="InterPro" id="IPR049900">
    <property type="entry name" value="PKS_mFAS_DH"/>
</dbReference>
<dbReference type="PROSITE" id="PS52019">
    <property type="entry name" value="PKS_MFAS_DH"/>
    <property type="match status" value="1"/>
</dbReference>
<dbReference type="SMART" id="SM00826">
    <property type="entry name" value="PKS_DH"/>
    <property type="match status" value="1"/>
</dbReference>
<dbReference type="RefSeq" id="WP_344117740.1">
    <property type="nucleotide sequence ID" value="NZ_BAAABW010000013.1"/>
</dbReference>
<dbReference type="InterPro" id="IPR014031">
    <property type="entry name" value="Ketoacyl_synth_C"/>
</dbReference>
<feature type="region of interest" description="Disordered" evidence="7">
    <location>
        <begin position="903"/>
        <end position="924"/>
    </location>
</feature>
<keyword evidence="2" id="KW-0596">Phosphopantetheine</keyword>
<dbReference type="Pfam" id="PF16197">
    <property type="entry name" value="KAsynt_C_assoc"/>
    <property type="match status" value="1"/>
</dbReference>
<dbReference type="InterPro" id="IPR032821">
    <property type="entry name" value="PKS_assoc"/>
</dbReference>
<dbReference type="InterPro" id="IPR050091">
    <property type="entry name" value="PKS_NRPS_Biosynth_Enz"/>
</dbReference>
<comment type="pathway">
    <text evidence="1">Antibiotic biosynthesis.</text>
</comment>
<dbReference type="SMART" id="SM00827">
    <property type="entry name" value="PKS_AT"/>
    <property type="match status" value="1"/>
</dbReference>
<dbReference type="Pfam" id="PF21089">
    <property type="entry name" value="PKS_DH_N"/>
    <property type="match status" value="1"/>
</dbReference>
<dbReference type="Pfam" id="PF02801">
    <property type="entry name" value="Ketoacyl-synt_C"/>
    <property type="match status" value="1"/>
</dbReference>
<evidence type="ECO:0000256" key="6">
    <source>
        <dbReference type="PROSITE-ProRule" id="PRU01363"/>
    </source>
</evidence>
<dbReference type="InterPro" id="IPR042104">
    <property type="entry name" value="PKS_dehydratase_sf"/>
</dbReference>
<feature type="compositionally biased region" description="Basic and acidic residues" evidence="7">
    <location>
        <begin position="1196"/>
        <end position="1206"/>
    </location>
</feature>
<proteinExistence type="predicted"/>
<dbReference type="Gene3D" id="1.10.1200.10">
    <property type="entry name" value="ACP-like"/>
    <property type="match status" value="1"/>
</dbReference>
<evidence type="ECO:0000259" key="9">
    <source>
        <dbReference type="PROSITE" id="PS52004"/>
    </source>
</evidence>
<feature type="region of interest" description="Disordered" evidence="7">
    <location>
        <begin position="1185"/>
        <end position="1206"/>
    </location>
</feature>
<dbReference type="InterPro" id="IPR020806">
    <property type="entry name" value="PKS_PP-bd"/>
</dbReference>
<dbReference type="InterPro" id="IPR020807">
    <property type="entry name" value="PKS_DH"/>
</dbReference>
<evidence type="ECO:0000256" key="7">
    <source>
        <dbReference type="SAM" id="MobiDB-lite"/>
    </source>
</evidence>
<dbReference type="Proteomes" id="UP001500063">
    <property type="component" value="Unassembled WGS sequence"/>
</dbReference>
<feature type="region of interest" description="N-terminal hotdog fold" evidence="6">
    <location>
        <begin position="892"/>
        <end position="1024"/>
    </location>
</feature>
<keyword evidence="5" id="KW-0045">Antibiotic biosynthesis</keyword>
<feature type="domain" description="Carrier" evidence="8">
    <location>
        <begin position="1225"/>
        <end position="1302"/>
    </location>
</feature>
<feature type="domain" description="Ketosynthase family 3 (KS3)" evidence="9">
    <location>
        <begin position="3"/>
        <end position="431"/>
    </location>
</feature>
<keyword evidence="3" id="KW-0597">Phosphoprotein</keyword>
<dbReference type="InterPro" id="IPR016035">
    <property type="entry name" value="Acyl_Trfase/lysoPLipase"/>
</dbReference>
<dbReference type="CDD" id="cd00833">
    <property type="entry name" value="PKS"/>
    <property type="match status" value="1"/>
</dbReference>
<dbReference type="SMART" id="SM00823">
    <property type="entry name" value="PKS_PP"/>
    <property type="match status" value="1"/>
</dbReference>
<accession>A0ABN0WTX2</accession>
<evidence type="ECO:0000259" key="10">
    <source>
        <dbReference type="PROSITE" id="PS52019"/>
    </source>
</evidence>
<dbReference type="PANTHER" id="PTHR43775:SF37">
    <property type="entry name" value="SI:DKEY-61P9.11"/>
    <property type="match status" value="1"/>
</dbReference>
<feature type="region of interest" description="C-terminal hotdog fold" evidence="6">
    <location>
        <begin position="1038"/>
        <end position="1185"/>
    </location>
</feature>
<comment type="caution">
    <text evidence="11">The sequence shown here is derived from an EMBL/GenBank/DDBJ whole genome shotgun (WGS) entry which is preliminary data.</text>
</comment>
<dbReference type="PROSITE" id="PS52004">
    <property type="entry name" value="KS3_2"/>
    <property type="match status" value="1"/>
</dbReference>